<evidence type="ECO:0000256" key="1">
    <source>
        <dbReference type="ARBA" id="ARBA00009437"/>
    </source>
</evidence>
<dbReference type="InterPro" id="IPR036388">
    <property type="entry name" value="WH-like_DNA-bd_sf"/>
</dbReference>
<proteinExistence type="inferred from homology"/>
<dbReference type="AlphaFoldDB" id="A0AAJ5QN52"/>
<dbReference type="PANTHER" id="PTHR30118:SF15">
    <property type="entry name" value="TRANSCRIPTIONAL REGULATORY PROTEIN"/>
    <property type="match status" value="1"/>
</dbReference>
<dbReference type="KEGG" id="kpie:N5580_08640"/>
<dbReference type="PROSITE" id="PS50931">
    <property type="entry name" value="HTH_LYSR"/>
    <property type="match status" value="1"/>
</dbReference>
<reference evidence="6 7" key="1">
    <citation type="journal article" date="2022" name="J Glob Antimicrob Resist">
        <title>First complete genome of a multidrug resistant strain of the novel human pathogen Kalamiella piersonii (GABEKP28) identified in human saliva.</title>
        <authorList>
            <person name="McDonagh F."/>
            <person name="Singh N.K."/>
            <person name="Venkateswaran K."/>
            <person name="Lonappan A.M."/>
            <person name="Hallahan B."/>
            <person name="Tuohy A."/>
            <person name="Burke L."/>
            <person name="Kovarova A."/>
            <person name="Miliotis G."/>
        </authorList>
    </citation>
    <scope>NUCLEOTIDE SEQUENCE [LARGE SCALE GENOMIC DNA]</scope>
    <source>
        <strain evidence="6 7">GABEKP28</strain>
    </source>
</reference>
<evidence type="ECO:0000259" key="5">
    <source>
        <dbReference type="PROSITE" id="PS50931"/>
    </source>
</evidence>
<evidence type="ECO:0000313" key="6">
    <source>
        <dbReference type="EMBL" id="WBG92563.1"/>
    </source>
</evidence>
<dbReference type="InterPro" id="IPR005119">
    <property type="entry name" value="LysR_subst-bd"/>
</dbReference>
<protein>
    <submittedName>
        <fullName evidence="6">LysR family transcriptional regulator</fullName>
    </submittedName>
</protein>
<evidence type="ECO:0000313" key="7">
    <source>
        <dbReference type="Proteomes" id="UP001211544"/>
    </source>
</evidence>
<evidence type="ECO:0000256" key="3">
    <source>
        <dbReference type="ARBA" id="ARBA00023125"/>
    </source>
</evidence>
<dbReference type="Proteomes" id="UP001211544">
    <property type="component" value="Chromosome"/>
</dbReference>
<dbReference type="EMBL" id="CP104758">
    <property type="protein sequence ID" value="WBG92563.1"/>
    <property type="molecule type" value="Genomic_DNA"/>
</dbReference>
<keyword evidence="4" id="KW-0804">Transcription</keyword>
<organism evidence="6 7">
    <name type="scientific">Pantoea piersonii</name>
    <dbReference type="NCBI Taxonomy" id="2364647"/>
    <lineage>
        <taxon>Bacteria</taxon>
        <taxon>Pseudomonadati</taxon>
        <taxon>Pseudomonadota</taxon>
        <taxon>Gammaproteobacteria</taxon>
        <taxon>Enterobacterales</taxon>
        <taxon>Erwiniaceae</taxon>
        <taxon>Pantoea</taxon>
    </lineage>
</organism>
<feature type="domain" description="HTH lysR-type" evidence="5">
    <location>
        <begin position="4"/>
        <end position="61"/>
    </location>
</feature>
<dbReference type="Pfam" id="PF03466">
    <property type="entry name" value="LysR_substrate"/>
    <property type="match status" value="1"/>
</dbReference>
<dbReference type="InterPro" id="IPR050389">
    <property type="entry name" value="LysR-type_TF"/>
</dbReference>
<accession>A0AAJ5QN52</accession>
<dbReference type="RefSeq" id="WP_269950252.1">
    <property type="nucleotide sequence ID" value="NZ_CP104758.1"/>
</dbReference>
<sequence>MPDIDLNLLTALDALLTECSVTRAARRMGLSPSAMSRTLARLRAATGDPLLVQAGRQMVPTPYAAELAGRVSHVARSACALLQPANPQLNLASTERSFIIRANDSFIDLTAAALVKELQRQAPLIRLVFVNKRDKEADLLRRGEIDLEIGVLGTDAPELKIRTLFNDRFVGICRQNHPLLQAPGVTAERYASYPHVVISRHNKIWGPVDDALERLGLRRRVIMALPAFANAIPVVQDSDILGLVPLSCSACFASGARQNDLAYFELPVETPAIKIALIWHPRMQTDPLHRWLREAIMTVCRREQAARG</sequence>
<dbReference type="InterPro" id="IPR000847">
    <property type="entry name" value="LysR_HTH_N"/>
</dbReference>
<dbReference type="Gene3D" id="3.40.190.10">
    <property type="entry name" value="Periplasmic binding protein-like II"/>
    <property type="match status" value="2"/>
</dbReference>
<dbReference type="InterPro" id="IPR036390">
    <property type="entry name" value="WH_DNA-bd_sf"/>
</dbReference>
<keyword evidence="2" id="KW-0805">Transcription regulation</keyword>
<dbReference type="SUPFAM" id="SSF46785">
    <property type="entry name" value="Winged helix' DNA-binding domain"/>
    <property type="match status" value="1"/>
</dbReference>
<keyword evidence="7" id="KW-1185">Reference proteome</keyword>
<name>A0AAJ5QN52_9GAMM</name>
<gene>
    <name evidence="6" type="ORF">N5580_08640</name>
</gene>
<dbReference type="PANTHER" id="PTHR30118">
    <property type="entry name" value="HTH-TYPE TRANSCRIPTIONAL REGULATOR LEUO-RELATED"/>
    <property type="match status" value="1"/>
</dbReference>
<keyword evidence="3" id="KW-0238">DNA-binding</keyword>
<evidence type="ECO:0000256" key="2">
    <source>
        <dbReference type="ARBA" id="ARBA00023015"/>
    </source>
</evidence>
<dbReference type="SUPFAM" id="SSF53850">
    <property type="entry name" value="Periplasmic binding protein-like II"/>
    <property type="match status" value="1"/>
</dbReference>
<dbReference type="GO" id="GO:0003677">
    <property type="term" value="F:DNA binding"/>
    <property type="evidence" value="ECO:0007669"/>
    <property type="project" value="UniProtKB-KW"/>
</dbReference>
<dbReference type="Gene3D" id="1.10.10.10">
    <property type="entry name" value="Winged helix-like DNA-binding domain superfamily/Winged helix DNA-binding domain"/>
    <property type="match status" value="1"/>
</dbReference>
<dbReference type="GO" id="GO:0003700">
    <property type="term" value="F:DNA-binding transcription factor activity"/>
    <property type="evidence" value="ECO:0007669"/>
    <property type="project" value="InterPro"/>
</dbReference>
<dbReference type="CDD" id="cd08460">
    <property type="entry name" value="PBP2_DntR_like_1"/>
    <property type="match status" value="1"/>
</dbReference>
<comment type="similarity">
    <text evidence="1">Belongs to the LysR transcriptional regulatory family.</text>
</comment>
<evidence type="ECO:0000256" key="4">
    <source>
        <dbReference type="ARBA" id="ARBA00023163"/>
    </source>
</evidence>
<dbReference type="Pfam" id="PF00126">
    <property type="entry name" value="HTH_1"/>
    <property type="match status" value="1"/>
</dbReference>